<dbReference type="InterPro" id="IPR050699">
    <property type="entry name" value="RNA-DNA_Helicase"/>
</dbReference>
<protein>
    <submittedName>
        <fullName evidence="8">RNA helicase</fullName>
    </submittedName>
</protein>
<dbReference type="PANTHER" id="PTHR12131:SF1">
    <property type="entry name" value="ATP-DEPENDENT RNA HELICASE SUPV3L1, MITOCHONDRIAL-RELATED"/>
    <property type="match status" value="1"/>
</dbReference>
<evidence type="ECO:0000256" key="5">
    <source>
        <dbReference type="SAM" id="Coils"/>
    </source>
</evidence>
<comment type="caution">
    <text evidence="8">The sequence shown here is derived from an EMBL/GenBank/DDBJ whole genome shotgun (WGS) entry which is preliminary data.</text>
</comment>
<evidence type="ECO:0000259" key="6">
    <source>
        <dbReference type="PROSITE" id="PS51192"/>
    </source>
</evidence>
<dbReference type="OrthoDB" id="9807155at2"/>
<dbReference type="InterPro" id="IPR027417">
    <property type="entry name" value="P-loop_NTPase"/>
</dbReference>
<organism evidence="8 9">
    <name type="scientific">Peribacillus saganii</name>
    <dbReference type="NCBI Taxonomy" id="2303992"/>
    <lineage>
        <taxon>Bacteria</taxon>
        <taxon>Bacillati</taxon>
        <taxon>Bacillota</taxon>
        <taxon>Bacilli</taxon>
        <taxon>Bacillales</taxon>
        <taxon>Bacillaceae</taxon>
        <taxon>Peribacillus</taxon>
    </lineage>
</organism>
<evidence type="ECO:0000259" key="7">
    <source>
        <dbReference type="PROSITE" id="PS51194"/>
    </source>
</evidence>
<dbReference type="PROSITE" id="PS51194">
    <property type="entry name" value="HELICASE_CTER"/>
    <property type="match status" value="1"/>
</dbReference>
<evidence type="ECO:0000256" key="1">
    <source>
        <dbReference type="ARBA" id="ARBA00022741"/>
    </source>
</evidence>
<feature type="coiled-coil region" evidence="5">
    <location>
        <begin position="337"/>
        <end position="364"/>
    </location>
</feature>
<keyword evidence="5" id="KW-0175">Coiled coil</keyword>
<dbReference type="SMART" id="SM00487">
    <property type="entry name" value="DEXDc"/>
    <property type="match status" value="1"/>
</dbReference>
<dbReference type="InterPro" id="IPR001650">
    <property type="entry name" value="Helicase_C-like"/>
</dbReference>
<dbReference type="InterPro" id="IPR014001">
    <property type="entry name" value="Helicase_ATP-bd"/>
</dbReference>
<dbReference type="PANTHER" id="PTHR12131">
    <property type="entry name" value="ATP-DEPENDENT RNA AND DNA HELICASE"/>
    <property type="match status" value="1"/>
</dbReference>
<dbReference type="SUPFAM" id="SSF52540">
    <property type="entry name" value="P-loop containing nucleoside triphosphate hydrolases"/>
    <property type="match status" value="1"/>
</dbReference>
<evidence type="ECO:0000256" key="2">
    <source>
        <dbReference type="ARBA" id="ARBA00022801"/>
    </source>
</evidence>
<dbReference type="InterPro" id="IPR055206">
    <property type="entry name" value="DEXQc_SUV3"/>
</dbReference>
<reference evidence="8 9" key="1">
    <citation type="submission" date="2018-08" db="EMBL/GenBank/DDBJ databases">
        <title>Bacillus chawlae sp. nov., Bacillus glennii sp. nov., and Bacillus saganii sp. nov. Isolated from the Vehicle Assembly Building at Kennedy Space Center where the Viking Spacecraft were Assembled.</title>
        <authorList>
            <person name="Seuylemezian A."/>
            <person name="Vaishampayan P."/>
        </authorList>
    </citation>
    <scope>NUCLEOTIDE SEQUENCE [LARGE SCALE GENOMIC DNA]</scope>
    <source>
        <strain evidence="8 9">V47-23a</strain>
    </source>
</reference>
<keyword evidence="1" id="KW-0547">Nucleotide-binding</keyword>
<dbReference type="AlphaFoldDB" id="A0A372LMJ5"/>
<dbReference type="EMBL" id="QVTE01000040">
    <property type="protein sequence ID" value="RFU67684.1"/>
    <property type="molecule type" value="Genomic_DNA"/>
</dbReference>
<gene>
    <name evidence="8" type="ORF">D0469_14165</name>
</gene>
<dbReference type="GO" id="GO:0005524">
    <property type="term" value="F:ATP binding"/>
    <property type="evidence" value="ECO:0007669"/>
    <property type="project" value="UniProtKB-KW"/>
</dbReference>
<dbReference type="Gene3D" id="1.20.272.40">
    <property type="match status" value="1"/>
</dbReference>
<accession>A0A372LMJ5</accession>
<sequence>MIIIENKEGVHPVKSLAAIYPEAVEQTKHKILDDIDRFLGNKESLPLLKHYLDERGEYIEQIWINVWLNKVSNSVPKKEKKEYLREKGFEVEGVDRKFINQIFRNEIRTYQPFDAIVWLNESFRVNEQKWKEHYHNAREHYFQRKQEQERAKKRENIRANIDRSVLEILEQNYELFYLFIRHYAAKQLVKDFKHNTKYKAIDTYRLEEMLEFDGNFEPADYSTVSQFFDELTGEIHQAVEWGRTFFEYETYYYRYQRILSEYIAKLSADKTIGTISEETLSDYKDALSGDLTASVILDWLEDSILAYTEDILTRLEEEFLSDLLAIADIPFDEAIHRKIYERDIAERERKIAEEKAAILRKQEEEARMLNDIFGREYSPSLRQNIHYVLHIGETNTGKTHQALTRMKAADSGLYLAPLRLLALEVYDKLNSEGVPCSLKTGEEEKITASAHHISCTVEMFHEKDFYEVVVIDEAQMLADKDRGFSWYKAISKANAREVHIIGSRNIKKMLLQLLGDSSIEVHDYSRDIPLQVESKEFSLKNTKKGDALVCFSRRQVLETASLLQRNRHSVSMIYGSMPPETRIKQMQRFINGETSVVVSTDAIGMGLNLPIARIVFLENEKFDGTRRRRLTSQEVKQIAGRAGRKGIYDIGRVAFMSDIRTMRRLLEQEDKPVDTFAIAPTNAVFERFQKYYRDIGTFFDLWERFESPKGTQKAALTEERELYELIRGTEIEARLSMMDLYGFLHLPFSKKEPALTVQWQNTMYAIVRGTELPEPVIKKRSLEEIELSYKSIGLHLLFLYRLDMRTEAAYWERLREELSDEVHEHLKSEVKNYQKTCRQCGKKLPFDHSFQICDSCHSTRYARRSRGRRDRH</sequence>
<feature type="domain" description="Helicase C-terminal" evidence="7">
    <location>
        <begin position="531"/>
        <end position="684"/>
    </location>
</feature>
<keyword evidence="4" id="KW-0067">ATP-binding</keyword>
<dbReference type="Pfam" id="PF22527">
    <property type="entry name" value="DEXQc_Suv3"/>
    <property type="match status" value="1"/>
</dbReference>
<keyword evidence="9" id="KW-1185">Reference proteome</keyword>
<dbReference type="GO" id="GO:0016787">
    <property type="term" value="F:hydrolase activity"/>
    <property type="evidence" value="ECO:0007669"/>
    <property type="project" value="UniProtKB-KW"/>
</dbReference>
<evidence type="ECO:0000313" key="8">
    <source>
        <dbReference type="EMBL" id="RFU67684.1"/>
    </source>
</evidence>
<dbReference type="PROSITE" id="PS51192">
    <property type="entry name" value="HELICASE_ATP_BIND_1"/>
    <property type="match status" value="1"/>
</dbReference>
<feature type="domain" description="Helicase ATP-binding" evidence="6">
    <location>
        <begin position="379"/>
        <end position="580"/>
    </location>
</feature>
<keyword evidence="3 8" id="KW-0347">Helicase</keyword>
<dbReference type="SMART" id="SM00490">
    <property type="entry name" value="HELICc"/>
    <property type="match status" value="1"/>
</dbReference>
<keyword evidence="2" id="KW-0378">Hydrolase</keyword>
<proteinExistence type="predicted"/>
<evidence type="ECO:0000256" key="3">
    <source>
        <dbReference type="ARBA" id="ARBA00022806"/>
    </source>
</evidence>
<dbReference type="Gene3D" id="3.40.50.300">
    <property type="entry name" value="P-loop containing nucleotide triphosphate hydrolases"/>
    <property type="match status" value="2"/>
</dbReference>
<evidence type="ECO:0000313" key="9">
    <source>
        <dbReference type="Proteomes" id="UP000264541"/>
    </source>
</evidence>
<name>A0A372LMJ5_9BACI</name>
<evidence type="ECO:0000256" key="4">
    <source>
        <dbReference type="ARBA" id="ARBA00022840"/>
    </source>
</evidence>
<dbReference type="Pfam" id="PF00271">
    <property type="entry name" value="Helicase_C"/>
    <property type="match status" value="1"/>
</dbReference>
<dbReference type="GO" id="GO:0004386">
    <property type="term" value="F:helicase activity"/>
    <property type="evidence" value="ECO:0007669"/>
    <property type="project" value="UniProtKB-KW"/>
</dbReference>
<dbReference type="Proteomes" id="UP000264541">
    <property type="component" value="Unassembled WGS sequence"/>
</dbReference>